<dbReference type="PANTHER" id="PTHR43081">
    <property type="entry name" value="ADENYLATE CYCLASE, TERMINAL-DIFFERENTIATION SPECIFIC-RELATED"/>
    <property type="match status" value="1"/>
</dbReference>
<dbReference type="EMBL" id="JBHSBU010000001">
    <property type="protein sequence ID" value="MFC4159401.1"/>
    <property type="molecule type" value="Genomic_DNA"/>
</dbReference>
<evidence type="ECO:0000313" key="3">
    <source>
        <dbReference type="Proteomes" id="UP001595791"/>
    </source>
</evidence>
<accession>A0ABV8MQP1</accession>
<proteinExistence type="predicted"/>
<dbReference type="InterPro" id="IPR029787">
    <property type="entry name" value="Nucleotide_cyclase"/>
</dbReference>
<dbReference type="EC" id="4.6.1.-" evidence="2"/>
<dbReference type="CDD" id="cd07302">
    <property type="entry name" value="CHD"/>
    <property type="match status" value="1"/>
</dbReference>
<comment type="caution">
    <text evidence="2">The sequence shown here is derived from an EMBL/GenBank/DDBJ whole genome shotgun (WGS) entry which is preliminary data.</text>
</comment>
<evidence type="ECO:0000313" key="2">
    <source>
        <dbReference type="EMBL" id="MFC4159401.1"/>
    </source>
</evidence>
<organism evidence="2 3">
    <name type="scientific">Chitinimonas lacunae</name>
    <dbReference type="NCBI Taxonomy" id="1963018"/>
    <lineage>
        <taxon>Bacteria</taxon>
        <taxon>Pseudomonadati</taxon>
        <taxon>Pseudomonadota</taxon>
        <taxon>Betaproteobacteria</taxon>
        <taxon>Neisseriales</taxon>
        <taxon>Chitinibacteraceae</taxon>
        <taxon>Chitinimonas</taxon>
    </lineage>
</organism>
<dbReference type="InterPro" id="IPR001054">
    <property type="entry name" value="A/G_cyclase"/>
</dbReference>
<sequence length="200" mass="21610">MPDRDDPDVLELRRLLDLHRGDLLAAEAAVCARFARLQAVMFTDLVGFSRRVEAFGIVHFLRLIYASERLFLPAIAEHGGRALKRDGDSLLSLFDSPTDALACALALQRACAVYNDGCEESERLDVCIGIGYGEVLCVGRHEVWGAEVNAAAKLGEDHACGGETLVTEAVRAAGTAAGYRFIEQGTLFGARLVFRLDGVA</sequence>
<dbReference type="GO" id="GO:0016829">
    <property type="term" value="F:lyase activity"/>
    <property type="evidence" value="ECO:0007669"/>
    <property type="project" value="UniProtKB-KW"/>
</dbReference>
<dbReference type="Pfam" id="PF00211">
    <property type="entry name" value="Guanylate_cyc"/>
    <property type="match status" value="1"/>
</dbReference>
<keyword evidence="2" id="KW-0456">Lyase</keyword>
<evidence type="ECO:0000259" key="1">
    <source>
        <dbReference type="PROSITE" id="PS50125"/>
    </source>
</evidence>
<protein>
    <submittedName>
        <fullName evidence="2">Adenylate/guanylate cyclase domain-containing protein</fullName>
        <ecNumber evidence="2">4.6.1.-</ecNumber>
    </submittedName>
</protein>
<dbReference type="Proteomes" id="UP001595791">
    <property type="component" value="Unassembled WGS sequence"/>
</dbReference>
<dbReference type="PANTHER" id="PTHR43081:SF19">
    <property type="entry name" value="PH-SENSITIVE ADENYLATE CYCLASE RV1264"/>
    <property type="match status" value="1"/>
</dbReference>
<dbReference type="InterPro" id="IPR050697">
    <property type="entry name" value="Adenylyl/Guanylyl_Cyclase_3/4"/>
</dbReference>
<feature type="domain" description="Guanylate cyclase" evidence="1">
    <location>
        <begin position="39"/>
        <end position="155"/>
    </location>
</feature>
<dbReference type="PROSITE" id="PS50125">
    <property type="entry name" value="GUANYLATE_CYCLASE_2"/>
    <property type="match status" value="1"/>
</dbReference>
<gene>
    <name evidence="2" type="ORF">ACFOW7_08555</name>
</gene>
<dbReference type="Gene3D" id="3.30.70.1230">
    <property type="entry name" value="Nucleotide cyclase"/>
    <property type="match status" value="1"/>
</dbReference>
<name>A0ABV8MQP1_9NEIS</name>
<dbReference type="SUPFAM" id="SSF55073">
    <property type="entry name" value="Nucleotide cyclase"/>
    <property type="match status" value="1"/>
</dbReference>
<keyword evidence="3" id="KW-1185">Reference proteome</keyword>
<dbReference type="RefSeq" id="WP_378163116.1">
    <property type="nucleotide sequence ID" value="NZ_JBHSBU010000001.1"/>
</dbReference>
<reference evidence="3" key="1">
    <citation type="journal article" date="2019" name="Int. J. Syst. Evol. Microbiol.">
        <title>The Global Catalogue of Microorganisms (GCM) 10K type strain sequencing project: providing services to taxonomists for standard genome sequencing and annotation.</title>
        <authorList>
            <consortium name="The Broad Institute Genomics Platform"/>
            <consortium name="The Broad Institute Genome Sequencing Center for Infectious Disease"/>
            <person name="Wu L."/>
            <person name="Ma J."/>
        </authorList>
    </citation>
    <scope>NUCLEOTIDE SEQUENCE [LARGE SCALE GENOMIC DNA]</scope>
    <source>
        <strain evidence="3">LMG 29894</strain>
    </source>
</reference>